<dbReference type="Proteomes" id="UP000320762">
    <property type="component" value="Unassembled WGS sequence"/>
</dbReference>
<keyword evidence="4 7" id="KW-0863">Zinc-finger</keyword>
<dbReference type="GO" id="GO:0002376">
    <property type="term" value="P:immune system process"/>
    <property type="evidence" value="ECO:0007669"/>
    <property type="project" value="UniProtKB-KW"/>
</dbReference>
<dbReference type="InterPro" id="IPR041677">
    <property type="entry name" value="DNA2/NAM7_AAA_11"/>
</dbReference>
<dbReference type="InterPro" id="IPR046439">
    <property type="entry name" value="ZF_RZ_dom"/>
</dbReference>
<feature type="compositionally biased region" description="Gly residues" evidence="8">
    <location>
        <begin position="7"/>
        <end position="29"/>
    </location>
</feature>
<protein>
    <submittedName>
        <fullName evidence="11">Uncharacterized protein</fullName>
    </submittedName>
</protein>
<dbReference type="CDD" id="cd06008">
    <property type="entry name" value="NF-X1-zinc-finger"/>
    <property type="match status" value="1"/>
</dbReference>
<dbReference type="STRING" id="97359.A0A550CL08"/>
<evidence type="ECO:0000256" key="6">
    <source>
        <dbReference type="ARBA" id="ARBA00022859"/>
    </source>
</evidence>
<dbReference type="Pfam" id="PF20173">
    <property type="entry name" value="ZnF_RZ-type"/>
    <property type="match status" value="1"/>
</dbReference>
<evidence type="ECO:0000256" key="1">
    <source>
        <dbReference type="ARBA" id="ARBA00004496"/>
    </source>
</evidence>
<dbReference type="GO" id="GO:0004386">
    <property type="term" value="F:helicase activity"/>
    <property type="evidence" value="ECO:0007669"/>
    <property type="project" value="InterPro"/>
</dbReference>
<keyword evidence="6" id="KW-0391">Immunity</keyword>
<dbReference type="EMBL" id="VDMD01000005">
    <property type="protein sequence ID" value="TRM65472.1"/>
    <property type="molecule type" value="Genomic_DNA"/>
</dbReference>
<dbReference type="PROSITE" id="PS51981">
    <property type="entry name" value="ZF_RZ"/>
    <property type="match status" value="1"/>
</dbReference>
<keyword evidence="3 7" id="KW-0479">Metal-binding</keyword>
<evidence type="ECO:0000313" key="11">
    <source>
        <dbReference type="EMBL" id="TRM65472.1"/>
    </source>
</evidence>
<dbReference type="GO" id="GO:0031048">
    <property type="term" value="P:regulatory ncRNA-mediated heterochromatin formation"/>
    <property type="evidence" value="ECO:0007669"/>
    <property type="project" value="TreeGrafter"/>
</dbReference>
<evidence type="ECO:0000256" key="4">
    <source>
        <dbReference type="ARBA" id="ARBA00022771"/>
    </source>
</evidence>
<sequence length="2240" mass="251713">MSSSRGGVRGAPGTRGGDRGYGGVSSGRGRGQRGRGSPAPTPRSEWAPPQVCRSFWSSGTCDREFQCTFRHEKKAGVKEPDVSQEGPESVEFFSAEGLSIGNGTTRSTDFNMKPVEIHNHLKYFLQRQQSLVFDTAFRVESFVRIFGSVNKRNSHWNSNSAQRFLDMVVNGDALLLLAQVLQWDSVSSSTTTTRQTLAFQKGYFPLLEFCACDLVYKTTMSHNVNKLFTVIRNNYDKIHSTISTNVEVMIVARNWGDNLDGISVFEVLTTFYSEFFARFKSVIRDYPQILTFVEQLASWFGIWRDGVNNNTFTDPITSSPREIRAATLGHIGKDVDRLLSIVRREYGVAEDHRRPTRKDGVSREQKQDALVAQLTQTYDPPGELREGGARYDNDAAAIQDIRIAPTQHELTYPLEPYLPCSLPGAPHHLPVNSMEKHLDIQFRLLREEMISPVRQSVNVVLADLQEMRALSGSKEGGKKRKKRAAPTTILGTLLTSGGGAYRSSGKESVFFHVYTSAQFTPAKADRQSLTIGLRVEVPSGPARDKSAQKRAEYWEHSRRLSMGGLATLVVSSREETRMFLGTLQSRADEIGQSAKSDREHVEVRVSFFDTEIELYALRNEEISDPANGRYAFLIDNNVLFESVRPFLETLRSVEPTAIPFSEYIAREGSLAGVALPQPRYSRAPGFCYDLSCLMEPGEAVDPLSTQNEASVARVRMQLKMGSYLDQSQADSVVDTLTREISLIQGPPGTGKSFVGKELLRVFFKNKISPIVLIAYTNHALDHMLRSVLEAGITKNIVRLGSRSADELVAQYNLFELEKRAPPTSMRRALQREYAAMKGAQEQMEDVIHSIQVPSVHWSQVKDFLDLHEPELAQGFNESAPAWVREVYEYLRKEEADGGEWTQVDKGGKHGETGVPDTLYGLWRRGLDLDFIRPSDVGGITTVAVASRLMGSAAGVNSSATYPAAHHRQEFFESIGYDSVPPMPVPSVHNRSIEELQGVDDVWSLTFDDRTRLVKHWKEEVRQMAYRNNLEEFEYLRARYLEACQNYENVRNESRRELLRRTELIGCTTTGAAKLVSLLNAVSPKVLMVEEAGQVLEAHILASLVPSVQQLICIGDPQQLRPTLATFRLSMDNPVGGRIYKFDRSLMERLSDNGAPMSLINVQRRMRSQIAHYPRLILYPTLRDHKVVQQYPDVQGMRQNVFFMTHTHQENNEKDSVSKYNMFEVELIRDLVVYFLKQGPYTGKGDIAVLCAYLGQLQKVRTALKDAKLSISLDERDKEQLERQGEEPEPGEAFESVQISQHIRLGTVDTFQGEEAKIVIVSLVRNSGDFAGESPIGFLKVINRVNVALSRAKHGQYILGNAANLRRNDTWASILDEMEANGQVGHALPIVCPRHPHTTRDIDGPNQLPLEAPEGGCLAPCDHQLKCGHTCQSVCHPDPDLHARIYCMKPCPRISCPRQHPCPQECGRPCGECEFPMRNVKLPCNHVAKTVKCHQLENLASIECKVKVDKRLPFCEHVTRMECSQDPANVQCEAICECSMPCCSRACPAPCFQCRTLTNPDAKKRVVRTAHVDHPCERLLYCQHLCNMPCAQDHQCNPQCTDECRMRCVHRWCDRPCSEPCPPCMEPCAWICEHHSCPVPCGSICSRLPCDEPCMNILPCGHWCPSICGEICANQRCVACMHSNEKEEIVDLIMGATLADVDLTSAALDQRLITLACGHIFTVETLDGHCRMTTFYEAEFNRITGAVDRYIDVKAPPVDYQSPPACPNCRGPISALRYGRITKRASLDILERNVASTMSKALNATATAMQTLDARMPELQKAAGKLKDAVFSKTEEEVQKIVVNWRASLDSAKFDEPTPTTLLRATNQRGFGVEEAKAWKEIVQPLFDAYNNVGVVASSKGPHMQTYEAALSTLYRLELHAIARAGVSATPELDAMQQVDKKIGQPPHKADTRFQVDAFMSSVEIRLRIAQIGCARYDILDMQRNKNKSAQRHLWIEFLEIIYTSCAKDASTARDMAIFSCATRQAARCAVLVRRVRMEHFRFLVFVQRGILLREGKYHGGDRQELVHTIRNHQASARAASIQEEMAYVQSRRCKTLSDMQRERKWFRENGYSKLNKYIDEYDKLAEHIEKDTAYAPLSAKEMEDVVRGLDFGYRGHFYNCENGHTFVITEVRSMSSSSYWRLTYHQCGGATEMARCPECNCPIGGSNHQLVSSNTRAMEYENISRALGGHDPHWEWGQGA</sequence>
<evidence type="ECO:0000256" key="5">
    <source>
        <dbReference type="ARBA" id="ARBA00022833"/>
    </source>
</evidence>
<dbReference type="InterPro" id="IPR045055">
    <property type="entry name" value="DNA2/NAM7-like"/>
</dbReference>
<dbReference type="InterPro" id="IPR000571">
    <property type="entry name" value="Znf_CCCH"/>
</dbReference>
<evidence type="ECO:0000259" key="9">
    <source>
        <dbReference type="PROSITE" id="PS50103"/>
    </source>
</evidence>
<organism evidence="11 12">
    <name type="scientific">Schizophyllum amplum</name>
    <dbReference type="NCBI Taxonomy" id="97359"/>
    <lineage>
        <taxon>Eukaryota</taxon>
        <taxon>Fungi</taxon>
        <taxon>Dikarya</taxon>
        <taxon>Basidiomycota</taxon>
        <taxon>Agaricomycotina</taxon>
        <taxon>Agaricomycetes</taxon>
        <taxon>Agaricomycetidae</taxon>
        <taxon>Agaricales</taxon>
        <taxon>Schizophyllaceae</taxon>
        <taxon>Schizophyllum</taxon>
    </lineage>
</organism>
<feature type="domain" description="RZ-type" evidence="10">
    <location>
        <begin position="2137"/>
        <end position="2226"/>
    </location>
</feature>
<dbReference type="PANTHER" id="PTHR10887:SF341">
    <property type="entry name" value="NFX1-TYPE ZINC FINGER-CONTAINING PROTEIN 1"/>
    <property type="match status" value="1"/>
</dbReference>
<dbReference type="InterPro" id="IPR041679">
    <property type="entry name" value="DNA2/NAM7-like_C"/>
</dbReference>
<evidence type="ECO:0000256" key="8">
    <source>
        <dbReference type="SAM" id="MobiDB-lite"/>
    </source>
</evidence>
<dbReference type="GO" id="GO:0031380">
    <property type="term" value="C:nuclear RNA-directed RNA polymerase complex"/>
    <property type="evidence" value="ECO:0007669"/>
    <property type="project" value="TreeGrafter"/>
</dbReference>
<gene>
    <name evidence="11" type="ORF">BD626DRAFT_219249</name>
</gene>
<dbReference type="Gene3D" id="3.40.50.300">
    <property type="entry name" value="P-loop containing nucleotide triphosphate hydrolases"/>
    <property type="match status" value="3"/>
</dbReference>
<evidence type="ECO:0000313" key="12">
    <source>
        <dbReference type="Proteomes" id="UP000320762"/>
    </source>
</evidence>
<comment type="caution">
    <text evidence="11">The sequence shown here is derived from an EMBL/GenBank/DDBJ whole genome shotgun (WGS) entry which is preliminary data.</text>
</comment>
<dbReference type="GO" id="GO:0008270">
    <property type="term" value="F:zinc ion binding"/>
    <property type="evidence" value="ECO:0007669"/>
    <property type="project" value="UniProtKB-KW"/>
</dbReference>
<feature type="zinc finger region" description="C3H1-type" evidence="7">
    <location>
        <begin position="46"/>
        <end position="74"/>
    </location>
</feature>
<evidence type="ECO:0000256" key="3">
    <source>
        <dbReference type="ARBA" id="ARBA00022723"/>
    </source>
</evidence>
<comment type="subcellular location">
    <subcellularLocation>
        <location evidence="1">Cytoplasm</location>
    </subcellularLocation>
</comment>
<dbReference type="PROSITE" id="PS50103">
    <property type="entry name" value="ZF_C3H1"/>
    <property type="match status" value="1"/>
</dbReference>
<feature type="region of interest" description="Disordered" evidence="8">
    <location>
        <begin position="1"/>
        <end position="49"/>
    </location>
</feature>
<dbReference type="OrthoDB" id="2423195at2759"/>
<dbReference type="SUPFAM" id="SSF52540">
    <property type="entry name" value="P-loop containing nucleoside triphosphate hydrolases"/>
    <property type="match status" value="1"/>
</dbReference>
<dbReference type="InterPro" id="IPR027417">
    <property type="entry name" value="P-loop_NTPase"/>
</dbReference>
<dbReference type="Pfam" id="PF13086">
    <property type="entry name" value="AAA_11"/>
    <property type="match status" value="1"/>
</dbReference>
<dbReference type="Pfam" id="PF13087">
    <property type="entry name" value="AAA_12"/>
    <property type="match status" value="1"/>
</dbReference>
<feature type="domain" description="C3H1-type" evidence="9">
    <location>
        <begin position="46"/>
        <end position="74"/>
    </location>
</feature>
<proteinExistence type="predicted"/>
<dbReference type="InterPro" id="IPR047187">
    <property type="entry name" value="SF1_C_Upf1"/>
</dbReference>
<dbReference type="GO" id="GO:0005737">
    <property type="term" value="C:cytoplasm"/>
    <property type="evidence" value="ECO:0007669"/>
    <property type="project" value="UniProtKB-SubCell"/>
</dbReference>
<name>A0A550CL08_9AGAR</name>
<accession>A0A550CL08</accession>
<keyword evidence="2" id="KW-0963">Cytoplasm</keyword>
<dbReference type="CDD" id="cd18808">
    <property type="entry name" value="SF1_C_Upf1"/>
    <property type="match status" value="1"/>
</dbReference>
<evidence type="ECO:0000256" key="2">
    <source>
        <dbReference type="ARBA" id="ARBA00022490"/>
    </source>
</evidence>
<evidence type="ECO:0000256" key="7">
    <source>
        <dbReference type="PROSITE-ProRule" id="PRU00723"/>
    </source>
</evidence>
<evidence type="ECO:0000259" key="10">
    <source>
        <dbReference type="PROSITE" id="PS51981"/>
    </source>
</evidence>
<reference evidence="11 12" key="1">
    <citation type="journal article" date="2019" name="New Phytol.">
        <title>Comparative genomics reveals unique wood-decay strategies and fruiting body development in the Schizophyllaceae.</title>
        <authorList>
            <person name="Almasi E."/>
            <person name="Sahu N."/>
            <person name="Krizsan K."/>
            <person name="Balint B."/>
            <person name="Kovacs G.M."/>
            <person name="Kiss B."/>
            <person name="Cseklye J."/>
            <person name="Drula E."/>
            <person name="Henrissat B."/>
            <person name="Nagy I."/>
            <person name="Chovatia M."/>
            <person name="Adam C."/>
            <person name="LaButti K."/>
            <person name="Lipzen A."/>
            <person name="Riley R."/>
            <person name="Grigoriev I.V."/>
            <person name="Nagy L.G."/>
        </authorList>
    </citation>
    <scope>NUCLEOTIDE SEQUENCE [LARGE SCALE GENOMIC DNA]</scope>
    <source>
        <strain evidence="11 12">NL-1724</strain>
    </source>
</reference>
<keyword evidence="5 7" id="KW-0862">Zinc</keyword>
<dbReference type="PANTHER" id="PTHR10887">
    <property type="entry name" value="DNA2/NAM7 HELICASE FAMILY"/>
    <property type="match status" value="1"/>
</dbReference>
<keyword evidence="12" id="KW-1185">Reference proteome</keyword>